<dbReference type="EMBL" id="SGPM01000146">
    <property type="protein sequence ID" value="THH28982.1"/>
    <property type="molecule type" value="Genomic_DNA"/>
</dbReference>
<reference evidence="1 2" key="1">
    <citation type="submission" date="2019-02" db="EMBL/GenBank/DDBJ databases">
        <title>Genome sequencing of the rare red list fungi Antrodiella citrinella (Flaviporus citrinellus).</title>
        <authorList>
            <person name="Buettner E."/>
            <person name="Kellner H."/>
        </authorList>
    </citation>
    <scope>NUCLEOTIDE SEQUENCE [LARGE SCALE GENOMIC DNA]</scope>
    <source>
        <strain evidence="1 2">DSM 108506</strain>
    </source>
</reference>
<gene>
    <name evidence="1" type="ORF">EUX98_g5202</name>
</gene>
<protein>
    <submittedName>
        <fullName evidence="1">Uncharacterized protein</fullName>
    </submittedName>
</protein>
<sequence>MGYPSDSSSSINLSGHVEKNVTLYHVNWIPALRKRLAKELAEGGLRQGELISVKTNLDNLADAIQETMDILDGMDYIMSINVINGNFYTSRGSIIKAAFNCWRKYG</sequence>
<keyword evidence="2" id="KW-1185">Reference proteome</keyword>
<dbReference type="AlphaFoldDB" id="A0A4S4MS45"/>
<evidence type="ECO:0000313" key="2">
    <source>
        <dbReference type="Proteomes" id="UP000308730"/>
    </source>
</evidence>
<comment type="caution">
    <text evidence="1">The sequence shown here is derived from an EMBL/GenBank/DDBJ whole genome shotgun (WGS) entry which is preliminary data.</text>
</comment>
<dbReference type="Proteomes" id="UP000308730">
    <property type="component" value="Unassembled WGS sequence"/>
</dbReference>
<accession>A0A4S4MS45</accession>
<evidence type="ECO:0000313" key="1">
    <source>
        <dbReference type="EMBL" id="THH28982.1"/>
    </source>
</evidence>
<proteinExistence type="predicted"/>
<organism evidence="1 2">
    <name type="scientific">Antrodiella citrinella</name>
    <dbReference type="NCBI Taxonomy" id="2447956"/>
    <lineage>
        <taxon>Eukaryota</taxon>
        <taxon>Fungi</taxon>
        <taxon>Dikarya</taxon>
        <taxon>Basidiomycota</taxon>
        <taxon>Agaricomycotina</taxon>
        <taxon>Agaricomycetes</taxon>
        <taxon>Polyporales</taxon>
        <taxon>Steccherinaceae</taxon>
        <taxon>Antrodiella</taxon>
    </lineage>
</organism>
<name>A0A4S4MS45_9APHY</name>